<dbReference type="EC" id="3.5.2.9" evidence="1"/>
<comment type="caution">
    <text evidence="1">The sequence shown here is derived from an EMBL/GenBank/DDBJ whole genome shotgun (WGS) entry which is preliminary data.</text>
</comment>
<sequence>MSIANPLPTATRTLDLNCDLGESFGVYRYGADEAVMPLVTSANVACGAHAGDPRTMRTSVELAARHGVAVGAHVGLPDREGFGRRMIAVTAQEVHDLCLAQTGALSAFTRAAGIPLSHLKLHGALYMMAMGDAELAEAVCRAVLAFDDGLRVVALPASALAAAARANGLTVVEEFFADRPYRNGAVTMFGWTPEDLGPPEAAGDRAGAMLADPSFASVGTVCVHSDTPGAPALLRAVRERLLHLGCDLRAPVPSGAAPSGACLSGACLSGACLSG</sequence>
<dbReference type="Gene3D" id="3.20.20.370">
    <property type="entry name" value="Glycoside hydrolase/deacetylase"/>
    <property type="match status" value="1"/>
</dbReference>
<dbReference type="Proteomes" id="UP001597145">
    <property type="component" value="Unassembled WGS sequence"/>
</dbReference>
<dbReference type="Pfam" id="PF03746">
    <property type="entry name" value="LamB_YcsF"/>
    <property type="match status" value="1"/>
</dbReference>
<dbReference type="NCBIfam" id="NF003814">
    <property type="entry name" value="PRK05406.1-3"/>
    <property type="match status" value="1"/>
</dbReference>
<keyword evidence="1" id="KW-0378">Hydrolase</keyword>
<protein>
    <submittedName>
        <fullName evidence="1">5-oxoprolinase subunit PxpA</fullName>
        <ecNumber evidence="1">3.5.2.9</ecNumber>
    </submittedName>
</protein>
<dbReference type="GO" id="GO:0017168">
    <property type="term" value="F:5-oxoprolinase (ATP-hydrolyzing) activity"/>
    <property type="evidence" value="ECO:0007669"/>
    <property type="project" value="UniProtKB-EC"/>
</dbReference>
<reference evidence="2" key="1">
    <citation type="journal article" date="2019" name="Int. J. Syst. Evol. Microbiol.">
        <title>The Global Catalogue of Microorganisms (GCM) 10K type strain sequencing project: providing services to taxonomists for standard genome sequencing and annotation.</title>
        <authorList>
            <consortium name="The Broad Institute Genomics Platform"/>
            <consortium name="The Broad Institute Genome Sequencing Center for Infectious Disease"/>
            <person name="Wu L."/>
            <person name="Ma J."/>
        </authorList>
    </citation>
    <scope>NUCLEOTIDE SEQUENCE [LARGE SCALE GENOMIC DNA]</scope>
    <source>
        <strain evidence="2">JCM 12165</strain>
    </source>
</reference>
<dbReference type="CDD" id="cd10787">
    <property type="entry name" value="LamB_YcsF_like"/>
    <property type="match status" value="1"/>
</dbReference>
<dbReference type="InterPro" id="IPR005501">
    <property type="entry name" value="LamB/YcsF/PxpA-like"/>
</dbReference>
<evidence type="ECO:0000313" key="1">
    <source>
        <dbReference type="EMBL" id="MFD1531556.1"/>
    </source>
</evidence>
<proteinExistence type="predicted"/>
<dbReference type="InterPro" id="IPR011330">
    <property type="entry name" value="Glyco_hydro/deAcase_b/a-brl"/>
</dbReference>
<keyword evidence="2" id="KW-1185">Reference proteome</keyword>
<accession>A0ABW4FNN4</accession>
<dbReference type="RefSeq" id="WP_379659848.1">
    <property type="nucleotide sequence ID" value="NZ_JBHUCP010000013.1"/>
</dbReference>
<dbReference type="SUPFAM" id="SSF88713">
    <property type="entry name" value="Glycoside hydrolase/deacetylase"/>
    <property type="match status" value="1"/>
</dbReference>
<evidence type="ECO:0000313" key="2">
    <source>
        <dbReference type="Proteomes" id="UP001597145"/>
    </source>
</evidence>
<dbReference type="EMBL" id="JBHUCP010000013">
    <property type="protein sequence ID" value="MFD1531556.1"/>
    <property type="molecule type" value="Genomic_DNA"/>
</dbReference>
<dbReference type="PANTHER" id="PTHR30292:SF0">
    <property type="entry name" value="5-OXOPROLINASE SUBUNIT A"/>
    <property type="match status" value="1"/>
</dbReference>
<organism evidence="1 2">
    <name type="scientific">Pseudonocardia aurantiaca</name>
    <dbReference type="NCBI Taxonomy" id="75290"/>
    <lineage>
        <taxon>Bacteria</taxon>
        <taxon>Bacillati</taxon>
        <taxon>Actinomycetota</taxon>
        <taxon>Actinomycetes</taxon>
        <taxon>Pseudonocardiales</taxon>
        <taxon>Pseudonocardiaceae</taxon>
        <taxon>Pseudonocardia</taxon>
    </lineage>
</organism>
<name>A0ABW4FNN4_9PSEU</name>
<dbReference type="PANTHER" id="PTHR30292">
    <property type="entry name" value="UNCHARACTERIZED PROTEIN YBGL-RELATED"/>
    <property type="match status" value="1"/>
</dbReference>
<gene>
    <name evidence="1" type="ORF">ACFSCY_19155</name>
</gene>